<gene>
    <name evidence="1" type="ORF">PDIG_56680</name>
</gene>
<name>K9FME9_PEND2</name>
<sequence>MYSYSGWLEFVRQKIMWNSGTLEVNYSATVSLEGAEMHLEQLRKDYVHQTALAMVEDMIYGSMHQSLVEYDF</sequence>
<dbReference type="OrthoDB" id="27934at2759"/>
<evidence type="ECO:0000313" key="2">
    <source>
        <dbReference type="Proteomes" id="UP000009882"/>
    </source>
</evidence>
<dbReference type="Proteomes" id="UP000009882">
    <property type="component" value="Unassembled WGS sequence"/>
</dbReference>
<dbReference type="STRING" id="1170229.K9FME9"/>
<organism evidence="1 2">
    <name type="scientific">Penicillium digitatum (strain PHI26 / CECT 20796)</name>
    <name type="common">Green mold</name>
    <dbReference type="NCBI Taxonomy" id="1170229"/>
    <lineage>
        <taxon>Eukaryota</taxon>
        <taxon>Fungi</taxon>
        <taxon>Dikarya</taxon>
        <taxon>Ascomycota</taxon>
        <taxon>Pezizomycotina</taxon>
        <taxon>Eurotiomycetes</taxon>
        <taxon>Eurotiomycetidae</taxon>
        <taxon>Eurotiales</taxon>
        <taxon>Aspergillaceae</taxon>
        <taxon>Penicillium</taxon>
    </lineage>
</organism>
<evidence type="ECO:0000313" key="1">
    <source>
        <dbReference type="EMBL" id="EKV10379.1"/>
    </source>
</evidence>
<accession>K9FME9</accession>
<dbReference type="InParanoid" id="K9FME9"/>
<proteinExistence type="predicted"/>
<keyword evidence="2" id="KW-1185">Reference proteome</keyword>
<dbReference type="HOGENOM" id="CLU_2722964_0_0_1"/>
<dbReference type="EMBL" id="AKCT01000228">
    <property type="protein sequence ID" value="EKV10379.1"/>
    <property type="molecule type" value="Genomic_DNA"/>
</dbReference>
<protein>
    <submittedName>
        <fullName evidence="1">Uncharacterized protein</fullName>
    </submittedName>
</protein>
<comment type="caution">
    <text evidence="1">The sequence shown here is derived from an EMBL/GenBank/DDBJ whole genome shotgun (WGS) entry which is preliminary data.</text>
</comment>
<reference evidence="2" key="1">
    <citation type="journal article" date="2012" name="BMC Genomics">
        <title>Genome sequence of the necrotrophic fungus Penicillium digitatum, the main postharvest pathogen of citrus.</title>
        <authorList>
            <person name="Marcet-Houben M."/>
            <person name="Ballester A.-R."/>
            <person name="de la Fuente B."/>
            <person name="Harries E."/>
            <person name="Marcos J.F."/>
            <person name="Gonzalez-Candelas L."/>
            <person name="Gabaldon T."/>
        </authorList>
    </citation>
    <scope>NUCLEOTIDE SEQUENCE [LARGE SCALE GENOMIC DNA]</scope>
    <source>
        <strain evidence="2">PHI26 / CECT 20796</strain>
    </source>
</reference>
<dbReference type="AlphaFoldDB" id="K9FME9"/>